<dbReference type="GO" id="GO:0034464">
    <property type="term" value="C:BBSome"/>
    <property type="evidence" value="ECO:0007669"/>
    <property type="project" value="InterPro"/>
</dbReference>
<evidence type="ECO:0000256" key="3">
    <source>
        <dbReference type="ARBA" id="ARBA00022490"/>
    </source>
</evidence>
<dbReference type="Gene3D" id="2.130.10.10">
    <property type="entry name" value="YVTN repeat-like/Quinoprotein amine dehydrogenase"/>
    <property type="match status" value="1"/>
</dbReference>
<evidence type="ECO:0000259" key="11">
    <source>
        <dbReference type="Pfam" id="PF23350"/>
    </source>
</evidence>
<dbReference type="PANTHER" id="PTHR32465:SF0">
    <property type="entry name" value="BARDET-BIEDL SYNDROME 2 PROTEIN"/>
    <property type="match status" value="1"/>
</dbReference>
<sequence>MLNNAFNFDLQSEVQERKCVISKINGDHFSLVGVTSGGKVFIYTPKGNDYDQETNIEFLNLNKDIESIQAAKFMYNYPKESLVLATENTVILYDVDTASEKFYKDISDGVTVVAFGSMSGFSQGILIVGGNCNLLGFNEDGEEVYWNVTSDTVSALCFTDIDQDQENELVVGTEDNEIRVFKNEDIIYEIKEAAIPRILARMNKQRFAFGLENGMVGVYYKKKKVWRAKSQLKPTGIVHSKFEKNDLGFRPLLVSRINGQIEVRNDQSGENLYKLQTNTPIMSLLKEDFRQDKTQQIIAVSKKGQVKGFTLNSEGAQKTVQEAGEQIQELQRKKQELLNKYNGLINNQGQESFDEENQLPENFKIKKQFQHNLNKNTVDLIVQCTQGGYIKSVLLQSEKIFENGQFFFTPERVTNLVNIPIKMNKNIQEELQVKIFVGNNPNAMYYQVFDFDIRVPKFANFVNISSFDKYQLQMPKSQLNISLNERIPRYLKWIKDSFIIDSRTLQDFEEAAVNKSNAQANQLQIYFTSLDNKNYFQLDVDSSQGQCLIYTDNIELAGEIVQDMCSFMNLTEVQSKGQFPVEMSQFKEVLENIEQFRQSKTNITGEIANSVSTVKTMIVKAEDSMQMLDMPYMRKYYNDVMGENRTLMTELTKRKQNQEILQNSLKQLNSMINKGSNLRLGQYKQKVTNLCRNAIKSNQLFQILNIIENGDSY</sequence>
<dbReference type="OrthoDB" id="2120021at2759"/>
<keyword evidence="6" id="KW-0966">Cell projection</keyword>
<evidence type="ECO:0000259" key="8">
    <source>
        <dbReference type="Pfam" id="PF14781"/>
    </source>
</evidence>
<evidence type="ECO:0000256" key="6">
    <source>
        <dbReference type="ARBA" id="ARBA00023273"/>
    </source>
</evidence>
<keyword evidence="14" id="KW-1185">Reference proteome</keyword>
<keyword evidence="5" id="KW-0206">Cytoskeleton</keyword>
<keyword evidence="4" id="KW-0969">Cilium</keyword>
<dbReference type="GO" id="GO:0016020">
    <property type="term" value="C:membrane"/>
    <property type="evidence" value="ECO:0007669"/>
    <property type="project" value="TreeGrafter"/>
</dbReference>
<keyword evidence="7" id="KW-0175">Coiled coil</keyword>
<dbReference type="InterPro" id="IPR029429">
    <property type="entry name" value="BBS2_Mid"/>
</dbReference>
<dbReference type="GO" id="GO:1905515">
    <property type="term" value="P:non-motile cilium assembly"/>
    <property type="evidence" value="ECO:0007669"/>
    <property type="project" value="InterPro"/>
</dbReference>
<evidence type="ECO:0000256" key="1">
    <source>
        <dbReference type="ARBA" id="ARBA00004138"/>
    </source>
</evidence>
<comment type="caution">
    <text evidence="13">The sequence shown here is derived from an EMBL/GenBank/DDBJ whole genome shotgun (WGS) entry which is preliminary data.</text>
</comment>
<evidence type="ECO:0000256" key="5">
    <source>
        <dbReference type="ARBA" id="ARBA00023212"/>
    </source>
</evidence>
<evidence type="ECO:0000259" key="12">
    <source>
        <dbReference type="Pfam" id="PF23353"/>
    </source>
</evidence>
<evidence type="ECO:0000313" key="14">
    <source>
        <dbReference type="Proteomes" id="UP000054937"/>
    </source>
</evidence>
<dbReference type="Pfam" id="PF14783">
    <property type="entry name" value="BBS2_Mid"/>
    <property type="match status" value="1"/>
</dbReference>
<dbReference type="InterPro" id="IPR055380">
    <property type="entry name" value="BBS2_hp_dom"/>
</dbReference>
<dbReference type="Pfam" id="PF14782">
    <property type="entry name" value="BBS2_GAE"/>
    <property type="match status" value="1"/>
</dbReference>
<keyword evidence="3" id="KW-0963">Cytoplasm</keyword>
<dbReference type="InterPro" id="IPR029430">
    <property type="entry name" value="BBS2_N"/>
</dbReference>
<dbReference type="Pfam" id="PF23353">
    <property type="entry name" value="BBS2_hp"/>
    <property type="match status" value="1"/>
</dbReference>
<evidence type="ECO:0000259" key="9">
    <source>
        <dbReference type="Pfam" id="PF14782"/>
    </source>
</evidence>
<feature type="domain" description="BBS2 platform" evidence="11">
    <location>
        <begin position="473"/>
        <end position="568"/>
    </location>
</feature>
<dbReference type="Pfam" id="PF14781">
    <property type="entry name" value="BBS2_N"/>
    <property type="match status" value="1"/>
</dbReference>
<feature type="domain" description="Ciliary BBSome complex subunit 2 middle region" evidence="10">
    <location>
        <begin position="155"/>
        <end position="264"/>
    </location>
</feature>
<proteinExistence type="predicted"/>
<dbReference type="InterPro" id="IPR029333">
    <property type="entry name" value="BBS2_GAE_dom"/>
</dbReference>
<dbReference type="InParanoid" id="A0A0V0R9P2"/>
<dbReference type="InterPro" id="IPR036322">
    <property type="entry name" value="WD40_repeat_dom_sf"/>
</dbReference>
<dbReference type="GO" id="GO:0036064">
    <property type="term" value="C:ciliary basal body"/>
    <property type="evidence" value="ECO:0007669"/>
    <property type="project" value="TreeGrafter"/>
</dbReference>
<evidence type="ECO:0000259" key="10">
    <source>
        <dbReference type="Pfam" id="PF14783"/>
    </source>
</evidence>
<dbReference type="OMA" id="MSDGANC"/>
<dbReference type="SUPFAM" id="SSF50978">
    <property type="entry name" value="WD40 repeat-like"/>
    <property type="match status" value="1"/>
</dbReference>
<dbReference type="Pfam" id="PF23350">
    <property type="entry name" value="BBS2_pf"/>
    <property type="match status" value="1"/>
</dbReference>
<dbReference type="Proteomes" id="UP000054937">
    <property type="component" value="Unassembled WGS sequence"/>
</dbReference>
<dbReference type="InterPro" id="IPR015943">
    <property type="entry name" value="WD40/YVTN_repeat-like_dom_sf"/>
</dbReference>
<dbReference type="AlphaFoldDB" id="A0A0V0R9P2"/>
<feature type="coiled-coil region" evidence="7">
    <location>
        <begin position="313"/>
        <end position="347"/>
    </location>
</feature>
<gene>
    <name evidence="13" type="ORF">PPERSA_10102</name>
</gene>
<feature type="domain" description="BBS2 hairpin" evidence="12">
    <location>
        <begin position="580"/>
        <end position="677"/>
    </location>
</feature>
<dbReference type="EMBL" id="LDAU01000005">
    <property type="protein sequence ID" value="KRX11170.1"/>
    <property type="molecule type" value="Genomic_DNA"/>
</dbReference>
<evidence type="ECO:0000256" key="4">
    <source>
        <dbReference type="ARBA" id="ARBA00023069"/>
    </source>
</evidence>
<accession>A0A0V0R9P2</accession>
<dbReference type="InterPro" id="IPR016616">
    <property type="entry name" value="Bardet-Biedl_syndrome_2_prot"/>
</dbReference>
<evidence type="ECO:0000256" key="2">
    <source>
        <dbReference type="ARBA" id="ARBA00004245"/>
    </source>
</evidence>
<reference evidence="13 14" key="1">
    <citation type="journal article" date="2015" name="Sci. Rep.">
        <title>Genome of the facultative scuticociliatosis pathogen Pseudocohnilembus persalinus provides insight into its virulence through horizontal gene transfer.</title>
        <authorList>
            <person name="Xiong J."/>
            <person name="Wang G."/>
            <person name="Cheng J."/>
            <person name="Tian M."/>
            <person name="Pan X."/>
            <person name="Warren A."/>
            <person name="Jiang C."/>
            <person name="Yuan D."/>
            <person name="Miao W."/>
        </authorList>
    </citation>
    <scope>NUCLEOTIDE SEQUENCE [LARGE SCALE GENOMIC DNA]</scope>
    <source>
        <strain evidence="13">36N120E</strain>
    </source>
</reference>
<evidence type="ECO:0000313" key="13">
    <source>
        <dbReference type="EMBL" id="KRX11170.1"/>
    </source>
</evidence>
<name>A0A0V0R9P2_PSEPJ</name>
<dbReference type="GO" id="GO:0031514">
    <property type="term" value="C:motile cilium"/>
    <property type="evidence" value="ECO:0007669"/>
    <property type="project" value="TreeGrafter"/>
</dbReference>
<dbReference type="PIRSF" id="PIRSF013684">
    <property type="entry name" value="BBS2"/>
    <property type="match status" value="1"/>
</dbReference>
<dbReference type="PANTHER" id="PTHR32465">
    <property type="entry name" value="BARDET-BIEDL SYNDROME 2 PROTEIN"/>
    <property type="match status" value="1"/>
</dbReference>
<organism evidence="13 14">
    <name type="scientific">Pseudocohnilembus persalinus</name>
    <name type="common">Ciliate</name>
    <dbReference type="NCBI Taxonomy" id="266149"/>
    <lineage>
        <taxon>Eukaryota</taxon>
        <taxon>Sar</taxon>
        <taxon>Alveolata</taxon>
        <taxon>Ciliophora</taxon>
        <taxon>Intramacronucleata</taxon>
        <taxon>Oligohymenophorea</taxon>
        <taxon>Scuticociliatia</taxon>
        <taxon>Philasterida</taxon>
        <taxon>Pseudocohnilembidae</taxon>
        <taxon>Pseudocohnilembus</taxon>
    </lineage>
</organism>
<feature type="domain" description="Ciliary BBSome complex subunit 2 N-terminal" evidence="8">
    <location>
        <begin position="21"/>
        <end position="116"/>
    </location>
</feature>
<dbReference type="InterPro" id="IPR055379">
    <property type="entry name" value="BBS2_pf_dom"/>
</dbReference>
<feature type="domain" description="BBS2 GAE" evidence="9">
    <location>
        <begin position="372"/>
        <end position="458"/>
    </location>
</feature>
<protein>
    <submittedName>
        <fullName evidence="13">WD40-repeat-containing domain</fullName>
    </submittedName>
</protein>
<comment type="subcellular location">
    <subcellularLocation>
        <location evidence="1">Cell projection</location>
        <location evidence="1">Cilium</location>
    </subcellularLocation>
    <subcellularLocation>
        <location evidence="2">Cytoplasm</location>
        <location evidence="2">Cytoskeleton</location>
    </subcellularLocation>
</comment>
<evidence type="ECO:0000256" key="7">
    <source>
        <dbReference type="SAM" id="Coils"/>
    </source>
</evidence>